<dbReference type="PANTHER" id="PTHR46546">
    <property type="entry name" value="SHEWANELLA-LIKE PROTEIN PHOSPHATASE 1"/>
    <property type="match status" value="1"/>
</dbReference>
<dbReference type="SUPFAM" id="SSF56300">
    <property type="entry name" value="Metallo-dependent phosphatases"/>
    <property type="match status" value="1"/>
</dbReference>
<dbReference type="PANTHER" id="PTHR46546:SF4">
    <property type="entry name" value="SHEWANELLA-LIKE PROTEIN PHOSPHATASE 1"/>
    <property type="match status" value="1"/>
</dbReference>
<accession>A0ABT5WSP6</accession>
<dbReference type="Gene3D" id="3.60.21.10">
    <property type="match status" value="1"/>
</dbReference>
<dbReference type="PRINTS" id="PR00114">
    <property type="entry name" value="STPHPHTASE"/>
</dbReference>
<dbReference type="InterPro" id="IPR029052">
    <property type="entry name" value="Metallo-depent_PP-like"/>
</dbReference>
<dbReference type="EMBL" id="JARESE010000048">
    <property type="protein sequence ID" value="MDE8652874.1"/>
    <property type="molecule type" value="Genomic_DNA"/>
</dbReference>
<dbReference type="Proteomes" id="UP001216253">
    <property type="component" value="Unassembled WGS sequence"/>
</dbReference>
<proteinExistence type="predicted"/>
<organism evidence="2 3">
    <name type="scientific">Novosphingobium album</name>
    <name type="common">ex Liu et al. 2023</name>
    <dbReference type="NCBI Taxonomy" id="3031130"/>
    <lineage>
        <taxon>Bacteria</taxon>
        <taxon>Pseudomonadati</taxon>
        <taxon>Pseudomonadota</taxon>
        <taxon>Alphaproteobacteria</taxon>
        <taxon>Sphingomonadales</taxon>
        <taxon>Sphingomonadaceae</taxon>
        <taxon>Novosphingobium</taxon>
    </lineage>
</organism>
<evidence type="ECO:0000313" key="2">
    <source>
        <dbReference type="EMBL" id="MDE8652874.1"/>
    </source>
</evidence>
<gene>
    <name evidence="2" type="ORF">PYV00_14295</name>
</gene>
<protein>
    <submittedName>
        <fullName evidence="2">Metallophosphoesterase</fullName>
    </submittedName>
</protein>
<dbReference type="RefSeq" id="WP_275228970.1">
    <property type="nucleotide sequence ID" value="NZ_JARESE010000048.1"/>
</dbReference>
<dbReference type="InterPro" id="IPR006186">
    <property type="entry name" value="Ser/Thr-sp_prot-phosphatase"/>
</dbReference>
<comment type="caution">
    <text evidence="2">The sequence shown here is derived from an EMBL/GenBank/DDBJ whole genome shotgun (WGS) entry which is preliminary data.</text>
</comment>
<name>A0ABT5WSP6_9SPHN</name>
<evidence type="ECO:0000259" key="1">
    <source>
        <dbReference type="Pfam" id="PF00149"/>
    </source>
</evidence>
<sequence>MLTLALLLESANGFPSGPDAPFVDRSGQAWRVRNWTESGRLQPAKPVGMIHVDAVGGVPGFSVSLRAPIRTAPPANLPLDPRTPVFVMADTHGEYEIMATLLRRQGIVDRDLRWRFGNGRLVVLGDMLDRGAHQTEILWLLYKLEGEARASGGAVHVLIGNHEAMNLRGDLRYLHPKYPATASLLGFSSYREVLGSDTLLGAWLRSRPTILKLGDLLFLHGGVSPRLAARGLSIDAINRHNRSTFDIPSTENASLSEDEKLITGSDGPMWYRGYFPVKGATAKASAEDVEAGLERFRVRRIFVGHTVVDRVQPLFDGKIVAVQVYPHRDETTGAPVMEGALRANGRWWKASTDGSREPLP</sequence>
<feature type="domain" description="Calcineurin-like phosphoesterase" evidence="1">
    <location>
        <begin position="84"/>
        <end position="308"/>
    </location>
</feature>
<dbReference type="InterPro" id="IPR004843">
    <property type="entry name" value="Calcineurin-like_PHP"/>
</dbReference>
<keyword evidence="3" id="KW-1185">Reference proteome</keyword>
<dbReference type="Pfam" id="PF00149">
    <property type="entry name" value="Metallophos"/>
    <property type="match status" value="1"/>
</dbReference>
<reference evidence="2 3" key="1">
    <citation type="submission" date="2023-03" db="EMBL/GenBank/DDBJ databases">
        <title>NovoSphingobium album sp. nov. isolated from polycyclic aromatic hydrocarbons- and heavy-metal polluted soil.</title>
        <authorList>
            <person name="Liu Z."/>
            <person name="Wang K."/>
        </authorList>
    </citation>
    <scope>NUCLEOTIDE SEQUENCE [LARGE SCALE GENOMIC DNA]</scope>
    <source>
        <strain evidence="2 3">H3SJ31-1</strain>
    </source>
</reference>
<evidence type="ECO:0000313" key="3">
    <source>
        <dbReference type="Proteomes" id="UP001216253"/>
    </source>
</evidence>